<evidence type="ECO:0000256" key="7">
    <source>
        <dbReference type="ARBA" id="ARBA00022989"/>
    </source>
</evidence>
<keyword evidence="8 12" id="KW-0472">Membrane</keyword>
<evidence type="ECO:0000256" key="10">
    <source>
        <dbReference type="ARBA" id="ARBA00047475"/>
    </source>
</evidence>
<keyword evidence="3 11" id="KW-0328">Glycosyltransferase</keyword>
<comment type="catalytic activity">
    <reaction evidence="10 12">
        <text>glucuronate acceptor + UDP-alpha-D-glucuronate = acceptor beta-D-glucuronoside + UDP + H(+)</text>
        <dbReference type="Rhea" id="RHEA:21032"/>
        <dbReference type="ChEBI" id="CHEBI:15378"/>
        <dbReference type="ChEBI" id="CHEBI:58052"/>
        <dbReference type="ChEBI" id="CHEBI:58223"/>
        <dbReference type="ChEBI" id="CHEBI:132367"/>
        <dbReference type="ChEBI" id="CHEBI:132368"/>
        <dbReference type="EC" id="2.4.1.17"/>
    </reaction>
</comment>
<evidence type="ECO:0000256" key="9">
    <source>
        <dbReference type="ARBA" id="ARBA00023180"/>
    </source>
</evidence>
<organism evidence="13 14">
    <name type="scientific">Toxocara canis</name>
    <name type="common">Canine roundworm</name>
    <dbReference type="NCBI Taxonomy" id="6265"/>
    <lineage>
        <taxon>Eukaryota</taxon>
        <taxon>Metazoa</taxon>
        <taxon>Ecdysozoa</taxon>
        <taxon>Nematoda</taxon>
        <taxon>Chromadorea</taxon>
        <taxon>Rhabditida</taxon>
        <taxon>Spirurina</taxon>
        <taxon>Ascaridomorpha</taxon>
        <taxon>Ascaridoidea</taxon>
        <taxon>Toxocaridae</taxon>
        <taxon>Toxocara</taxon>
    </lineage>
</organism>
<evidence type="ECO:0000256" key="5">
    <source>
        <dbReference type="ARBA" id="ARBA00022692"/>
    </source>
</evidence>
<keyword evidence="5 12" id="KW-0812">Transmembrane</keyword>
<keyword evidence="7 12" id="KW-1133">Transmembrane helix</keyword>
<dbReference type="Proteomes" id="UP000031036">
    <property type="component" value="Unassembled WGS sequence"/>
</dbReference>
<keyword evidence="6" id="KW-0732">Signal</keyword>
<evidence type="ECO:0000256" key="3">
    <source>
        <dbReference type="ARBA" id="ARBA00022676"/>
    </source>
</evidence>
<dbReference type="GO" id="GO:0015020">
    <property type="term" value="F:glucuronosyltransferase activity"/>
    <property type="evidence" value="ECO:0007669"/>
    <property type="project" value="UniProtKB-EC"/>
</dbReference>
<feature type="transmembrane region" description="Helical" evidence="12">
    <location>
        <begin position="466"/>
        <end position="487"/>
    </location>
</feature>
<evidence type="ECO:0000256" key="6">
    <source>
        <dbReference type="ARBA" id="ARBA00022729"/>
    </source>
</evidence>
<dbReference type="PROSITE" id="PS00375">
    <property type="entry name" value="UDPGT"/>
    <property type="match status" value="1"/>
</dbReference>
<dbReference type="PANTHER" id="PTHR48043:SF119">
    <property type="entry name" value="UDP-GLUCURONOSYLTRANSFERASE"/>
    <property type="match status" value="1"/>
</dbReference>
<keyword evidence="4 11" id="KW-0808">Transferase</keyword>
<dbReference type="SUPFAM" id="SSF53756">
    <property type="entry name" value="UDP-Glycosyltransferase/glycogen phosphorylase"/>
    <property type="match status" value="1"/>
</dbReference>
<sequence length="489" mass="55392">MPGIVTLVAGEADEGLSTEMSGNCFLWELAEAGHSVTVLETNGRKEAKDFGSGIKTEHIYIPDNTDEKKAYSEIWWRSSPTGILVTSLYYVIGNKALKKYLELEPKIFWRVANSSWDLIVVDELFTVHGYGIATLQKLQHRTPYIIFSPSLMFFTNYVVNSLGRCVVCRVHLSLSSTTDVDYQPAVFAHRVRNAMEHITEYIGLGYFVQWFGMPHLRQIGVSDFTWHRYFHDASAILSDAMINIGHPTAEGTEMTNVGSVCATPFGTLSNDVDNFLNDPLSKGTIYVAFGSHVNWITSPTLLKAAFLDALAELTDYRIIFAYNAPVGNMPRHIKVFQFAPQKEILNHNRTKLFISHGGLKSLKESICAGVPLVLMPIFAEQAHNTFLARQLGIAETLNKVQVTKEIVISQLKKVLNDSKYVDNVRKVKRLFLDRVIPAMDHSVFITERILRHHPKQIYFKRKGINLMWIQHLYIDLAILLFCALFIVNY</sequence>
<dbReference type="PANTHER" id="PTHR48043">
    <property type="entry name" value="EG:EG0003.4 PROTEIN-RELATED"/>
    <property type="match status" value="1"/>
</dbReference>
<evidence type="ECO:0000256" key="12">
    <source>
        <dbReference type="RuleBase" id="RU362059"/>
    </source>
</evidence>
<keyword evidence="14" id="KW-1185">Reference proteome</keyword>
<protein>
    <recommendedName>
        <fullName evidence="12">UDP-glucuronosyltransferase</fullName>
        <ecNumber evidence="12">2.4.1.17</ecNumber>
    </recommendedName>
</protein>
<dbReference type="EC" id="2.4.1.17" evidence="12"/>
<gene>
    <name evidence="13" type="primary">UGT1A8</name>
    <name evidence="13" type="ORF">Tcan_05340</name>
</gene>
<dbReference type="Gene3D" id="3.40.50.2000">
    <property type="entry name" value="Glycogen Phosphorylase B"/>
    <property type="match status" value="1"/>
</dbReference>
<evidence type="ECO:0000256" key="4">
    <source>
        <dbReference type="ARBA" id="ARBA00022679"/>
    </source>
</evidence>
<proteinExistence type="inferred from homology"/>
<dbReference type="OMA" id="DAMINIG"/>
<accession>A0A0B2VUW9</accession>
<comment type="caution">
    <text evidence="13">The sequence shown here is derived from an EMBL/GenBank/DDBJ whole genome shotgun (WGS) entry which is preliminary data.</text>
</comment>
<evidence type="ECO:0000313" key="14">
    <source>
        <dbReference type="Proteomes" id="UP000031036"/>
    </source>
</evidence>
<dbReference type="InterPro" id="IPR002213">
    <property type="entry name" value="UDP_glucos_trans"/>
</dbReference>
<dbReference type="EMBL" id="JPKZ01000439">
    <property type="protein sequence ID" value="KHN87321.1"/>
    <property type="molecule type" value="Genomic_DNA"/>
</dbReference>
<dbReference type="Pfam" id="PF00201">
    <property type="entry name" value="UDPGT"/>
    <property type="match status" value="1"/>
</dbReference>
<evidence type="ECO:0000313" key="13">
    <source>
        <dbReference type="EMBL" id="KHN87321.1"/>
    </source>
</evidence>
<dbReference type="InterPro" id="IPR035595">
    <property type="entry name" value="UDP_glycos_trans_CS"/>
</dbReference>
<comment type="subcellular location">
    <subcellularLocation>
        <location evidence="1 12">Membrane</location>
        <topology evidence="1 12">Single-pass membrane protein</topology>
    </subcellularLocation>
</comment>
<dbReference type="OrthoDB" id="5835829at2759"/>
<evidence type="ECO:0000256" key="1">
    <source>
        <dbReference type="ARBA" id="ARBA00004167"/>
    </source>
</evidence>
<dbReference type="FunFam" id="3.40.50.2000:FF:000118">
    <property type="entry name" value="UDP-glucuronosyltransferase"/>
    <property type="match status" value="1"/>
</dbReference>
<evidence type="ECO:0000256" key="2">
    <source>
        <dbReference type="ARBA" id="ARBA00009995"/>
    </source>
</evidence>
<comment type="similarity">
    <text evidence="2 11">Belongs to the UDP-glycosyltransferase family.</text>
</comment>
<evidence type="ECO:0000256" key="11">
    <source>
        <dbReference type="RuleBase" id="RU003718"/>
    </source>
</evidence>
<dbReference type="AlphaFoldDB" id="A0A0B2VUW9"/>
<dbReference type="CDD" id="cd03784">
    <property type="entry name" value="GT1_Gtf-like"/>
    <property type="match status" value="1"/>
</dbReference>
<dbReference type="STRING" id="6265.A0A0B2VUW9"/>
<keyword evidence="9" id="KW-0325">Glycoprotein</keyword>
<evidence type="ECO:0000256" key="8">
    <source>
        <dbReference type="ARBA" id="ARBA00023136"/>
    </source>
</evidence>
<reference evidence="13 14" key="1">
    <citation type="submission" date="2014-11" db="EMBL/GenBank/DDBJ databases">
        <title>Genetic blueprint of the zoonotic pathogen Toxocara canis.</title>
        <authorList>
            <person name="Zhu X.-Q."/>
            <person name="Korhonen P.K."/>
            <person name="Cai H."/>
            <person name="Young N.D."/>
            <person name="Nejsum P."/>
            <person name="von Samson-Himmelstjerna G."/>
            <person name="Boag P.R."/>
            <person name="Tan P."/>
            <person name="Li Q."/>
            <person name="Min J."/>
            <person name="Yang Y."/>
            <person name="Wang X."/>
            <person name="Fang X."/>
            <person name="Hall R.S."/>
            <person name="Hofmann A."/>
            <person name="Sternberg P.W."/>
            <person name="Jex A.R."/>
            <person name="Gasser R.B."/>
        </authorList>
    </citation>
    <scope>NUCLEOTIDE SEQUENCE [LARGE SCALE GENOMIC DNA]</scope>
    <source>
        <strain evidence="13">PN_DK_2014</strain>
    </source>
</reference>
<dbReference type="GO" id="GO:0016020">
    <property type="term" value="C:membrane"/>
    <property type="evidence" value="ECO:0007669"/>
    <property type="project" value="UniProtKB-SubCell"/>
</dbReference>
<dbReference type="InterPro" id="IPR050271">
    <property type="entry name" value="UDP-glycosyltransferase"/>
</dbReference>
<name>A0A0B2VUW9_TOXCA</name>